<keyword evidence="1" id="KW-0472">Membrane</keyword>
<name>A0A382MEI3_9ZZZZ</name>
<keyword evidence="1" id="KW-1133">Transmembrane helix</keyword>
<feature type="non-terminal residue" evidence="2">
    <location>
        <position position="1"/>
    </location>
</feature>
<evidence type="ECO:0000256" key="1">
    <source>
        <dbReference type="SAM" id="Phobius"/>
    </source>
</evidence>
<protein>
    <submittedName>
        <fullName evidence="2">Uncharacterized protein</fullName>
    </submittedName>
</protein>
<feature type="non-terminal residue" evidence="2">
    <location>
        <position position="36"/>
    </location>
</feature>
<gene>
    <name evidence="2" type="ORF">METZ01_LOCUS299319</name>
</gene>
<dbReference type="EMBL" id="UINC01092678">
    <property type="protein sequence ID" value="SVC46465.1"/>
    <property type="molecule type" value="Genomic_DNA"/>
</dbReference>
<proteinExistence type="predicted"/>
<accession>A0A382MEI3</accession>
<sequence>VQNNLGKIETKRPSRLAKRMGWGALAVAIAVAILFG</sequence>
<reference evidence="2" key="1">
    <citation type="submission" date="2018-05" db="EMBL/GenBank/DDBJ databases">
        <authorList>
            <person name="Lanie J.A."/>
            <person name="Ng W.-L."/>
            <person name="Kazmierczak K.M."/>
            <person name="Andrzejewski T.M."/>
            <person name="Davidsen T.M."/>
            <person name="Wayne K.J."/>
            <person name="Tettelin H."/>
            <person name="Glass J.I."/>
            <person name="Rusch D."/>
            <person name="Podicherti R."/>
            <person name="Tsui H.-C.T."/>
            <person name="Winkler M.E."/>
        </authorList>
    </citation>
    <scope>NUCLEOTIDE SEQUENCE</scope>
</reference>
<evidence type="ECO:0000313" key="2">
    <source>
        <dbReference type="EMBL" id="SVC46465.1"/>
    </source>
</evidence>
<dbReference type="AlphaFoldDB" id="A0A382MEI3"/>
<feature type="transmembrane region" description="Helical" evidence="1">
    <location>
        <begin position="16"/>
        <end position="35"/>
    </location>
</feature>
<keyword evidence="1" id="KW-0812">Transmembrane</keyword>
<organism evidence="2">
    <name type="scientific">marine metagenome</name>
    <dbReference type="NCBI Taxonomy" id="408172"/>
    <lineage>
        <taxon>unclassified sequences</taxon>
        <taxon>metagenomes</taxon>
        <taxon>ecological metagenomes</taxon>
    </lineage>
</organism>